<dbReference type="Gene3D" id="1.10.10.1150">
    <property type="entry name" value="Coenzyme PQQ synthesis protein D (PqqD)"/>
    <property type="match status" value="1"/>
</dbReference>
<sequence>MPIYKKTVDLVEQIVDGELVVLDQASGQIHQFNATASEIWTCLDGKTTTDDVVKHIAEHYDIELDVARKDVELTLHQLSEQNLIEV</sequence>
<protein>
    <recommendedName>
        <fullName evidence="2">PqqD family protein</fullName>
    </recommendedName>
</protein>
<reference evidence="1" key="1">
    <citation type="submission" date="2018-06" db="EMBL/GenBank/DDBJ databases">
        <authorList>
            <person name="Zhirakovskaya E."/>
        </authorList>
    </citation>
    <scope>NUCLEOTIDE SEQUENCE</scope>
</reference>
<dbReference type="AlphaFoldDB" id="A0A3B0ZQP9"/>
<gene>
    <name evidence="1" type="ORF">MNBD_GAMMA21-1076</name>
</gene>
<dbReference type="InterPro" id="IPR008792">
    <property type="entry name" value="PQQD"/>
</dbReference>
<accession>A0A3B0ZQP9</accession>
<dbReference type="InterPro" id="IPR041881">
    <property type="entry name" value="PqqD_sf"/>
</dbReference>
<evidence type="ECO:0000313" key="1">
    <source>
        <dbReference type="EMBL" id="VAW91540.1"/>
    </source>
</evidence>
<dbReference type="EMBL" id="UOFR01000012">
    <property type="protein sequence ID" value="VAW91540.1"/>
    <property type="molecule type" value="Genomic_DNA"/>
</dbReference>
<organism evidence="1">
    <name type="scientific">hydrothermal vent metagenome</name>
    <dbReference type="NCBI Taxonomy" id="652676"/>
    <lineage>
        <taxon>unclassified sequences</taxon>
        <taxon>metagenomes</taxon>
        <taxon>ecological metagenomes</taxon>
    </lineage>
</organism>
<proteinExistence type="predicted"/>
<dbReference type="Pfam" id="PF05402">
    <property type="entry name" value="PqqD"/>
    <property type="match status" value="1"/>
</dbReference>
<name>A0A3B0ZQP9_9ZZZZ</name>
<evidence type="ECO:0008006" key="2">
    <source>
        <dbReference type="Google" id="ProtNLM"/>
    </source>
</evidence>